<keyword evidence="3" id="KW-1185">Reference proteome</keyword>
<proteinExistence type="predicted"/>
<evidence type="ECO:0000256" key="1">
    <source>
        <dbReference type="SAM" id="Phobius"/>
    </source>
</evidence>
<keyword evidence="1" id="KW-0812">Transmembrane</keyword>
<dbReference type="AlphaFoldDB" id="A0A4Q9DMD6"/>
<dbReference type="Proteomes" id="UP000293142">
    <property type="component" value="Unassembled WGS sequence"/>
</dbReference>
<feature type="transmembrane region" description="Helical" evidence="1">
    <location>
        <begin position="83"/>
        <end position="108"/>
    </location>
</feature>
<dbReference type="RefSeq" id="WP_131016168.1">
    <property type="nucleotide sequence ID" value="NZ_SIRE01000019.1"/>
</dbReference>
<accession>A0A4Q9DMD6</accession>
<reference evidence="2 3" key="1">
    <citation type="submission" date="2019-02" db="EMBL/GenBank/DDBJ databases">
        <title>Paenibacillus sp. nov., isolated from surface-sterilized tissue of Thalictrum simplex L.</title>
        <authorList>
            <person name="Tuo L."/>
        </authorList>
    </citation>
    <scope>NUCLEOTIDE SEQUENCE [LARGE SCALE GENOMIC DNA]</scope>
    <source>
        <strain evidence="2 3">N2SHLJ1</strain>
    </source>
</reference>
<gene>
    <name evidence="2" type="ORF">EYB31_24995</name>
</gene>
<name>A0A4Q9DMD6_9BACL</name>
<feature type="transmembrane region" description="Helical" evidence="1">
    <location>
        <begin position="164"/>
        <end position="183"/>
    </location>
</feature>
<dbReference type="OrthoDB" id="2663350at2"/>
<evidence type="ECO:0000313" key="3">
    <source>
        <dbReference type="Proteomes" id="UP000293142"/>
    </source>
</evidence>
<feature type="transmembrane region" description="Helical" evidence="1">
    <location>
        <begin position="203"/>
        <end position="222"/>
    </location>
</feature>
<sequence length="229" mass="26075">MNRVQSIVRMRLRDRWTSFYIPWLILLSSFAVNLFISYLINNQEPFYTGGLMSIFISIAILGAIHFAQTFPFALGMSVRRKDFFLGTAMAAVITNAVSAVVLCLFSLVESATTGWGVNMHFFNLAWIENFSVLGRFGIYMAVLLHLHFFGITVSSIFRRYGRAGLYVFFTALLVIFSGMSLLITHYQWWIGIGLWCKAHMIQIAWYSVLAVVLYGTVSYVLLRRATVQS</sequence>
<feature type="transmembrane region" description="Helical" evidence="1">
    <location>
        <begin position="136"/>
        <end position="157"/>
    </location>
</feature>
<comment type="caution">
    <text evidence="2">The sequence shown here is derived from an EMBL/GenBank/DDBJ whole genome shotgun (WGS) entry which is preliminary data.</text>
</comment>
<feature type="transmembrane region" description="Helical" evidence="1">
    <location>
        <begin position="46"/>
        <end position="71"/>
    </location>
</feature>
<evidence type="ECO:0000313" key="2">
    <source>
        <dbReference type="EMBL" id="TBL74583.1"/>
    </source>
</evidence>
<feature type="transmembrane region" description="Helical" evidence="1">
    <location>
        <begin position="20"/>
        <end position="40"/>
    </location>
</feature>
<organism evidence="2 3">
    <name type="scientific">Paenibacillus thalictri</name>
    <dbReference type="NCBI Taxonomy" id="2527873"/>
    <lineage>
        <taxon>Bacteria</taxon>
        <taxon>Bacillati</taxon>
        <taxon>Bacillota</taxon>
        <taxon>Bacilli</taxon>
        <taxon>Bacillales</taxon>
        <taxon>Paenibacillaceae</taxon>
        <taxon>Paenibacillus</taxon>
    </lineage>
</organism>
<dbReference type="EMBL" id="SIRE01000019">
    <property type="protein sequence ID" value="TBL74583.1"/>
    <property type="molecule type" value="Genomic_DNA"/>
</dbReference>
<protein>
    <submittedName>
        <fullName evidence="2">Uncharacterized protein</fullName>
    </submittedName>
</protein>
<keyword evidence="1" id="KW-0472">Membrane</keyword>
<keyword evidence="1" id="KW-1133">Transmembrane helix</keyword>